<dbReference type="Proteomes" id="UP000000663">
    <property type="component" value="Chromosome"/>
</dbReference>
<evidence type="ECO:0000313" key="2">
    <source>
        <dbReference type="Proteomes" id="UP000000663"/>
    </source>
</evidence>
<dbReference type="EMBL" id="AM114193">
    <property type="protein sequence ID" value="CAJ37682.1"/>
    <property type="molecule type" value="Genomic_DNA"/>
</dbReference>
<dbReference type="eggNOG" id="arCOG11658">
    <property type="taxonomic scope" value="Archaea"/>
</dbReference>
<keyword evidence="2" id="KW-1185">Reference proteome</keyword>
<proteinExistence type="predicted"/>
<gene>
    <name evidence="1" type="ORF">RCIX2637</name>
</gene>
<name>Q0W1R1_METAR</name>
<evidence type="ECO:0000313" key="1">
    <source>
        <dbReference type="EMBL" id="CAJ37682.1"/>
    </source>
</evidence>
<dbReference type="STRING" id="351160.RCIX2637"/>
<accession>Q0W1R1</accession>
<sequence>MRVRMKVLFMVKQKDRNDIPCAYEFEQQVFNIKKGMKAALGTGNYDIQTSFDQASVLYPKRFMFDYISEDHTIHKPRAVIDAFFDTIEKTGICLSKFDVHITIEWM</sequence>
<reference evidence="1 2" key="1">
    <citation type="journal article" date="2006" name="Science">
        <title>Genome of rice cluster I archaea -- the key methane producers in the rice rhizosphere.</title>
        <authorList>
            <person name="Erkel C."/>
            <person name="Kube M."/>
            <person name="Reinhardt R."/>
            <person name="Liesack W."/>
        </authorList>
    </citation>
    <scope>NUCLEOTIDE SEQUENCE [LARGE SCALE GENOMIC DNA]</scope>
    <source>
        <strain evidence="2">DSM 22066 / NBRC 105507 / MRE50</strain>
    </source>
</reference>
<protein>
    <submittedName>
        <fullName evidence="1">Uncharacterized protein</fullName>
    </submittedName>
</protein>
<dbReference type="AlphaFoldDB" id="Q0W1R1"/>
<organism evidence="1 2">
    <name type="scientific">Methanocella arvoryzae (strain DSM 22066 / NBRC 105507 / MRE50)</name>
    <dbReference type="NCBI Taxonomy" id="351160"/>
    <lineage>
        <taxon>Archaea</taxon>
        <taxon>Methanobacteriati</taxon>
        <taxon>Methanobacteriota</taxon>
        <taxon>Stenosarchaea group</taxon>
        <taxon>Methanomicrobia</taxon>
        <taxon>Methanocellales</taxon>
        <taxon>Methanocellaceae</taxon>
        <taxon>Methanocella</taxon>
    </lineage>
</organism>
<dbReference type="KEGG" id="rci:RCIX2637"/>